<proteinExistence type="evidence at transcript level"/>
<reference evidence="1" key="1">
    <citation type="submission" date="2001-10" db="EMBL/GenBank/DDBJ databases">
        <authorList>
            <person name="Stapleton M."/>
            <person name="Brokstein P."/>
            <person name="Hong L."/>
            <person name="Agbayani A."/>
            <person name="Carlson J."/>
            <person name="Champe M."/>
            <person name="Chavez C."/>
            <person name="Dorsett V."/>
            <person name="Farfan D."/>
            <person name="Frise E."/>
            <person name="George R."/>
            <person name="Gonzalez M."/>
            <person name="Guarin H."/>
            <person name="Li P."/>
            <person name="Liao G."/>
            <person name="Miranda A."/>
            <person name="Mungall C.J."/>
            <person name="Nunoo J."/>
            <person name="Pacleb J."/>
            <person name="Paragas V."/>
            <person name="Park S."/>
            <person name="Phouanenavong S."/>
            <person name="Wan K."/>
            <person name="Yu C."/>
            <person name="Lewis S.E."/>
            <person name="Rubin G.M."/>
            <person name="Celniker S."/>
        </authorList>
    </citation>
    <scope>NUCLEOTIDE SEQUENCE</scope>
</reference>
<dbReference type="AGR" id="FB:FBgn0022382"/>
<protein>
    <submittedName>
        <fullName evidence="1">GM01761p</fullName>
    </submittedName>
</protein>
<sequence>MPIRISPYIITNPKKSSKIKSIYVGVARN</sequence>
<dbReference type="AlphaFoldDB" id="Q95SE3"/>
<name>Q95SE3_DROME</name>
<accession>Q95SE3</accession>
<evidence type="ECO:0000313" key="2">
    <source>
        <dbReference type="FlyBase" id="FBgn0022382"/>
    </source>
</evidence>
<gene>
    <name evidence="2" type="primary">Pka-R2</name>
    <name evidence="2" type="ORF">CG15862</name>
</gene>
<evidence type="ECO:0000313" key="1">
    <source>
        <dbReference type="EMBL" id="AAL28381.1"/>
    </source>
</evidence>
<dbReference type="FlyBase" id="FBgn0022382">
    <property type="gene designation" value="Pka-R2"/>
</dbReference>
<organism evidence="1">
    <name type="scientific">Drosophila melanogaster</name>
    <name type="common">Fruit fly</name>
    <dbReference type="NCBI Taxonomy" id="7227"/>
    <lineage>
        <taxon>Eukaryota</taxon>
        <taxon>Metazoa</taxon>
        <taxon>Ecdysozoa</taxon>
        <taxon>Arthropoda</taxon>
        <taxon>Hexapoda</taxon>
        <taxon>Insecta</taxon>
        <taxon>Pterygota</taxon>
        <taxon>Neoptera</taxon>
        <taxon>Endopterygota</taxon>
        <taxon>Diptera</taxon>
        <taxon>Brachycera</taxon>
        <taxon>Muscomorpha</taxon>
        <taxon>Ephydroidea</taxon>
        <taxon>Drosophilidae</taxon>
        <taxon>Drosophila</taxon>
        <taxon>Sophophora</taxon>
    </lineage>
</organism>
<dbReference type="OrthoDB" id="417078at2759"/>
<dbReference type="EMBL" id="AY060833">
    <property type="protein sequence ID" value="AAL28381.1"/>
    <property type="molecule type" value="mRNA"/>
</dbReference>